<dbReference type="NCBIfam" id="TIGR03856">
    <property type="entry name" value="F420_MSMEG_2906"/>
    <property type="match status" value="1"/>
</dbReference>
<sequence>MTPTSTKTHVPPTTAESASGTVHPASGRPVRIGVQLSPQHATIGQFRDAVLRAEDIGVDAVFNWDHFFPLTAPSDGEHFESWTVLAAMAEMTERVEFGPLVNCSSYRNPDLQADMARTVDHLSARATGTGRFIFGTGSGWAQRDYDEYGYEFGTVGSRLDALAEDLPRILRRWDALNPPPTRRIPVLIGGQGERKTLRLVARYADIWHTFTRLDDLPRKIGVLHDWCAREGRDPAEIELSTGYTVRGFGPLLDGRLERLHELGFRFLIPAIDGPDYDLKPLKPLLEWRDRVNEAAAG</sequence>
<name>A0A7Y9GKU6_9MICO</name>
<dbReference type="Pfam" id="PF00296">
    <property type="entry name" value="Bac_luciferase"/>
    <property type="match status" value="1"/>
</dbReference>
<evidence type="ECO:0000256" key="1">
    <source>
        <dbReference type="ARBA" id="ARBA00022630"/>
    </source>
</evidence>
<dbReference type="GO" id="GO:0008726">
    <property type="term" value="F:alkanesulfonate monooxygenase activity"/>
    <property type="evidence" value="ECO:0007669"/>
    <property type="project" value="TreeGrafter"/>
</dbReference>
<dbReference type="InterPro" id="IPR050172">
    <property type="entry name" value="SsuD_RutA_monooxygenase"/>
</dbReference>
<dbReference type="RefSeq" id="WP_179486963.1">
    <property type="nucleotide sequence ID" value="NZ_JACCBV010000001.1"/>
</dbReference>
<keyword evidence="3" id="KW-0560">Oxidoreductase</keyword>
<dbReference type="SUPFAM" id="SSF51679">
    <property type="entry name" value="Bacterial luciferase-like"/>
    <property type="match status" value="1"/>
</dbReference>
<accession>A0A7Y9GKU6</accession>
<feature type="domain" description="Luciferase-like" evidence="6">
    <location>
        <begin position="31"/>
        <end position="242"/>
    </location>
</feature>
<dbReference type="InterPro" id="IPR022480">
    <property type="entry name" value="F420_MSMEG2906"/>
</dbReference>
<dbReference type="Gene3D" id="3.20.20.30">
    <property type="entry name" value="Luciferase-like domain"/>
    <property type="match status" value="1"/>
</dbReference>
<evidence type="ECO:0000256" key="2">
    <source>
        <dbReference type="ARBA" id="ARBA00022643"/>
    </source>
</evidence>
<gene>
    <name evidence="7" type="ORF">BJ991_000386</name>
</gene>
<evidence type="ECO:0000256" key="3">
    <source>
        <dbReference type="ARBA" id="ARBA00023002"/>
    </source>
</evidence>
<keyword evidence="1" id="KW-0285">Flavoprotein</keyword>
<evidence type="ECO:0000256" key="5">
    <source>
        <dbReference type="SAM" id="MobiDB-lite"/>
    </source>
</evidence>
<proteinExistence type="predicted"/>
<organism evidence="7 8">
    <name type="scientific">Microbacterium immunditiarum</name>
    <dbReference type="NCBI Taxonomy" id="337480"/>
    <lineage>
        <taxon>Bacteria</taxon>
        <taxon>Bacillati</taxon>
        <taxon>Actinomycetota</taxon>
        <taxon>Actinomycetes</taxon>
        <taxon>Micrococcales</taxon>
        <taxon>Microbacteriaceae</taxon>
        <taxon>Microbacterium</taxon>
    </lineage>
</organism>
<dbReference type="Proteomes" id="UP000576969">
    <property type="component" value="Unassembled WGS sequence"/>
</dbReference>
<dbReference type="PANTHER" id="PTHR42847">
    <property type="entry name" value="ALKANESULFONATE MONOOXYGENASE"/>
    <property type="match status" value="1"/>
</dbReference>
<dbReference type="InterPro" id="IPR036661">
    <property type="entry name" value="Luciferase-like_sf"/>
</dbReference>
<evidence type="ECO:0000256" key="4">
    <source>
        <dbReference type="ARBA" id="ARBA00023033"/>
    </source>
</evidence>
<keyword evidence="4" id="KW-0503">Monooxygenase</keyword>
<evidence type="ECO:0000259" key="6">
    <source>
        <dbReference type="Pfam" id="PF00296"/>
    </source>
</evidence>
<evidence type="ECO:0000313" key="8">
    <source>
        <dbReference type="Proteomes" id="UP000576969"/>
    </source>
</evidence>
<feature type="region of interest" description="Disordered" evidence="5">
    <location>
        <begin position="1"/>
        <end position="28"/>
    </location>
</feature>
<dbReference type="GO" id="GO:0046306">
    <property type="term" value="P:alkanesulfonate catabolic process"/>
    <property type="evidence" value="ECO:0007669"/>
    <property type="project" value="TreeGrafter"/>
</dbReference>
<comment type="caution">
    <text evidence="7">The sequence shown here is derived from an EMBL/GenBank/DDBJ whole genome shotgun (WGS) entry which is preliminary data.</text>
</comment>
<dbReference type="InterPro" id="IPR011251">
    <property type="entry name" value="Luciferase-like_dom"/>
</dbReference>
<protein>
    <submittedName>
        <fullName evidence="7">Putative F420-dependent oxidoreductase</fullName>
    </submittedName>
</protein>
<keyword evidence="2" id="KW-0288">FMN</keyword>
<dbReference type="EMBL" id="JACCBV010000001">
    <property type="protein sequence ID" value="NYE18358.1"/>
    <property type="molecule type" value="Genomic_DNA"/>
</dbReference>
<dbReference type="CDD" id="cd01097">
    <property type="entry name" value="Tetrahydromethanopterin_reductase"/>
    <property type="match status" value="1"/>
</dbReference>
<reference evidence="7 8" key="1">
    <citation type="submission" date="2020-07" db="EMBL/GenBank/DDBJ databases">
        <title>Sequencing the genomes of 1000 actinobacteria strains.</title>
        <authorList>
            <person name="Klenk H.-P."/>
        </authorList>
    </citation>
    <scope>NUCLEOTIDE SEQUENCE [LARGE SCALE GENOMIC DNA]</scope>
    <source>
        <strain evidence="7 8">DSM 24662</strain>
    </source>
</reference>
<dbReference type="AlphaFoldDB" id="A0A7Y9GKU6"/>
<dbReference type="PANTHER" id="PTHR42847:SF8">
    <property type="entry name" value="CONSERVED PROTEIN"/>
    <property type="match status" value="1"/>
</dbReference>
<keyword evidence="8" id="KW-1185">Reference proteome</keyword>
<evidence type="ECO:0000313" key="7">
    <source>
        <dbReference type="EMBL" id="NYE18358.1"/>
    </source>
</evidence>